<dbReference type="InterPro" id="IPR011723">
    <property type="entry name" value="Znf/thioredoxin_put"/>
</dbReference>
<dbReference type="Pfam" id="PF13717">
    <property type="entry name" value="Zn_ribbon_4"/>
    <property type="match status" value="1"/>
</dbReference>
<sequence length="298" mass="31991">MRLTCPNCSARYEVADSMIPPEGRDVQCSNCSTTWFQPGRRTDRAQPAVTVDRSARAMEPPPPPPEPEAPPVAQQPEPEPEPAPEPDHTPDPDPEARPDAEAAEAPAPVAPRRREIDPAVRDILREEAEREARLRQAEAEPVETQAEMPLAEEPEDRHRARRRAELEAARDAFAPEDPAASGGARRATAGPARDLFPDIDQINSTLRDTGDRTGAEPDASDIDTLDTAPRRRRGVRLGFLLAIALAAGGAAVYVNAGRIADRVPALAPAMAGYTGAVDAARIWLDDLARRVGSGADGA</sequence>
<dbReference type="NCBIfam" id="TIGR02098">
    <property type="entry name" value="MJ0042_CXXC"/>
    <property type="match status" value="1"/>
</dbReference>
<protein>
    <submittedName>
        <fullName evidence="4">Thioredoxin</fullName>
    </submittedName>
</protein>
<feature type="transmembrane region" description="Helical" evidence="2">
    <location>
        <begin position="237"/>
        <end position="256"/>
    </location>
</feature>
<keyword evidence="2" id="KW-0812">Transmembrane</keyword>
<keyword evidence="2" id="KW-0472">Membrane</keyword>
<evidence type="ECO:0000313" key="4">
    <source>
        <dbReference type="EMBL" id="NKX43035.1"/>
    </source>
</evidence>
<organism evidence="4 5">
    <name type="scientific">Roseicyclus persicicus</name>
    <dbReference type="NCBI Taxonomy" id="2650661"/>
    <lineage>
        <taxon>Bacteria</taxon>
        <taxon>Pseudomonadati</taxon>
        <taxon>Pseudomonadota</taxon>
        <taxon>Alphaproteobacteria</taxon>
        <taxon>Rhodobacterales</taxon>
        <taxon>Roseobacteraceae</taxon>
        <taxon>Roseicyclus</taxon>
    </lineage>
</organism>
<dbReference type="Proteomes" id="UP000526408">
    <property type="component" value="Unassembled WGS sequence"/>
</dbReference>
<feature type="compositionally biased region" description="Basic and acidic residues" evidence="1">
    <location>
        <begin position="155"/>
        <end position="170"/>
    </location>
</feature>
<reference evidence="4 5" key="1">
    <citation type="submission" date="2020-04" db="EMBL/GenBank/DDBJ databases">
        <authorList>
            <person name="Yoon J."/>
        </authorList>
    </citation>
    <scope>NUCLEOTIDE SEQUENCE [LARGE SCALE GENOMIC DNA]</scope>
    <source>
        <strain evidence="4 5">KMU-115</strain>
    </source>
</reference>
<feature type="compositionally biased region" description="Basic and acidic residues" evidence="1">
    <location>
        <begin position="85"/>
        <end position="100"/>
    </location>
</feature>
<evidence type="ECO:0000259" key="3">
    <source>
        <dbReference type="Pfam" id="PF13717"/>
    </source>
</evidence>
<accession>A0A7X6JVT9</accession>
<evidence type="ECO:0000256" key="2">
    <source>
        <dbReference type="SAM" id="Phobius"/>
    </source>
</evidence>
<gene>
    <name evidence="4" type="ORF">HCU73_00400</name>
</gene>
<feature type="compositionally biased region" description="Low complexity" evidence="1">
    <location>
        <begin position="179"/>
        <end position="193"/>
    </location>
</feature>
<feature type="region of interest" description="Disordered" evidence="1">
    <location>
        <begin position="33"/>
        <end position="227"/>
    </location>
</feature>
<feature type="compositionally biased region" description="Pro residues" evidence="1">
    <location>
        <begin position="59"/>
        <end position="70"/>
    </location>
</feature>
<evidence type="ECO:0000313" key="5">
    <source>
        <dbReference type="Proteomes" id="UP000526408"/>
    </source>
</evidence>
<evidence type="ECO:0000256" key="1">
    <source>
        <dbReference type="SAM" id="MobiDB-lite"/>
    </source>
</evidence>
<keyword evidence="2" id="KW-1133">Transmembrane helix</keyword>
<dbReference type="EMBL" id="JAAZQQ010000001">
    <property type="protein sequence ID" value="NKX43035.1"/>
    <property type="molecule type" value="Genomic_DNA"/>
</dbReference>
<feature type="compositionally biased region" description="Basic and acidic residues" evidence="1">
    <location>
        <begin position="112"/>
        <end position="138"/>
    </location>
</feature>
<dbReference type="RefSeq" id="WP_168621434.1">
    <property type="nucleotide sequence ID" value="NZ_JAAZQQ010000001.1"/>
</dbReference>
<proteinExistence type="predicted"/>
<keyword evidence="5" id="KW-1185">Reference proteome</keyword>
<feature type="domain" description="Zinc finger/thioredoxin putative" evidence="3">
    <location>
        <begin position="1"/>
        <end position="36"/>
    </location>
</feature>
<name>A0A7X6JVT9_9RHOB</name>
<dbReference type="AlphaFoldDB" id="A0A7X6JVT9"/>
<comment type="caution">
    <text evidence="4">The sequence shown here is derived from an EMBL/GenBank/DDBJ whole genome shotgun (WGS) entry which is preliminary data.</text>
</comment>